<keyword evidence="9 12" id="KW-0408">Iron</keyword>
<dbReference type="PRINTS" id="PR00385">
    <property type="entry name" value="P450"/>
</dbReference>
<dbReference type="PRINTS" id="PR00463">
    <property type="entry name" value="EP450I"/>
</dbReference>
<keyword evidence="16" id="KW-1185">Reference proteome</keyword>
<comment type="cofactor">
    <cofactor evidence="1 12">
        <name>heme</name>
        <dbReference type="ChEBI" id="CHEBI:30413"/>
    </cofactor>
</comment>
<comment type="similarity">
    <text evidence="3 13">Belongs to the cytochrome P450 family.</text>
</comment>
<feature type="binding site" description="axial binding residue" evidence="12">
    <location>
        <position position="191"/>
    </location>
    <ligand>
        <name>heme</name>
        <dbReference type="ChEBI" id="CHEBI:30413"/>
    </ligand>
    <ligandPart>
        <name>Fe</name>
        <dbReference type="ChEBI" id="CHEBI:18248"/>
    </ligandPart>
</feature>
<keyword evidence="5" id="KW-0812">Transmembrane</keyword>
<keyword evidence="7" id="KW-1133">Transmembrane helix</keyword>
<keyword evidence="4 12" id="KW-0349">Heme</keyword>
<evidence type="ECO:0000256" key="7">
    <source>
        <dbReference type="ARBA" id="ARBA00022989"/>
    </source>
</evidence>
<accession>A0A7J8WBU7</accession>
<dbReference type="PROSITE" id="PS00086">
    <property type="entry name" value="CYTOCHROME_P450"/>
    <property type="match status" value="1"/>
</dbReference>
<dbReference type="PANTHER" id="PTHR24282">
    <property type="entry name" value="CYTOCHROME P450 FAMILY MEMBER"/>
    <property type="match status" value="1"/>
</dbReference>
<dbReference type="InterPro" id="IPR001128">
    <property type="entry name" value="Cyt_P450"/>
</dbReference>
<sequence length="246" mass="27862">MSISFIFFMFTFTSGNATNLVGLLVNAYHEVDEKNRLSIQDLLDECKTFYFSGQETVNFLLAWATLLLAIHTDWQDKVRPEVIEVFDNQNPDSEGLAKLKTITMIINKTLRLYPPISGVIRKVGREVQLGTLVLPTHSEADMRIIALHHDLDLWGGDVDLFKPERFADGIAEATKYNAADFMPFGLGPRSCIGMSFTIIQAKIALPMILQRYTINLSPSYVHAPLQRLTLRPQYGIQLFHSLHYDA</sequence>
<evidence type="ECO:0000256" key="6">
    <source>
        <dbReference type="ARBA" id="ARBA00022723"/>
    </source>
</evidence>
<evidence type="ECO:0000256" key="10">
    <source>
        <dbReference type="ARBA" id="ARBA00023033"/>
    </source>
</evidence>
<keyword evidence="14" id="KW-0732">Signal</keyword>
<name>A0A7J8WBU7_9ROSI</name>
<dbReference type="InterPro" id="IPR050665">
    <property type="entry name" value="Cytochrome_P450_Monooxygen"/>
</dbReference>
<keyword evidence="8 13" id="KW-0560">Oxidoreductase</keyword>
<dbReference type="OrthoDB" id="1470350at2759"/>
<evidence type="ECO:0000256" key="1">
    <source>
        <dbReference type="ARBA" id="ARBA00001971"/>
    </source>
</evidence>
<dbReference type="Gene3D" id="1.10.630.10">
    <property type="entry name" value="Cytochrome P450"/>
    <property type="match status" value="1"/>
</dbReference>
<evidence type="ECO:0000256" key="8">
    <source>
        <dbReference type="ARBA" id="ARBA00023002"/>
    </source>
</evidence>
<comment type="caution">
    <text evidence="15">The sequence shown here is derived from an EMBL/GenBank/DDBJ whole genome shotgun (WGS) entry which is preliminary data.</text>
</comment>
<reference evidence="15 16" key="1">
    <citation type="journal article" date="2019" name="Genome Biol. Evol.">
        <title>Insights into the evolution of the New World diploid cottons (Gossypium, subgenus Houzingenia) based on genome sequencing.</title>
        <authorList>
            <person name="Grover C.E."/>
            <person name="Arick M.A. 2nd"/>
            <person name="Thrash A."/>
            <person name="Conover J.L."/>
            <person name="Sanders W.S."/>
            <person name="Peterson D.G."/>
            <person name="Frelichowski J.E."/>
            <person name="Scheffler J.A."/>
            <person name="Scheffler B.E."/>
            <person name="Wendel J.F."/>
        </authorList>
    </citation>
    <scope>NUCLEOTIDE SEQUENCE [LARGE SCALE GENOMIC DNA]</scope>
    <source>
        <strain evidence="15">57</strain>
        <tissue evidence="15">Leaf</tissue>
    </source>
</reference>
<dbReference type="Pfam" id="PF00067">
    <property type="entry name" value="p450"/>
    <property type="match status" value="1"/>
</dbReference>
<dbReference type="GO" id="GO:0016705">
    <property type="term" value="F:oxidoreductase activity, acting on paired donors, with incorporation or reduction of molecular oxygen"/>
    <property type="evidence" value="ECO:0007669"/>
    <property type="project" value="InterPro"/>
</dbReference>
<gene>
    <name evidence="15" type="ORF">Goklo_007322</name>
</gene>
<evidence type="ECO:0000256" key="4">
    <source>
        <dbReference type="ARBA" id="ARBA00022617"/>
    </source>
</evidence>
<evidence type="ECO:0000256" key="3">
    <source>
        <dbReference type="ARBA" id="ARBA00010617"/>
    </source>
</evidence>
<feature type="signal peptide" evidence="14">
    <location>
        <begin position="1"/>
        <end position="17"/>
    </location>
</feature>
<evidence type="ECO:0000256" key="13">
    <source>
        <dbReference type="RuleBase" id="RU000461"/>
    </source>
</evidence>
<dbReference type="AlphaFoldDB" id="A0A7J8WBU7"/>
<dbReference type="EMBL" id="JABFAB010244292">
    <property type="protein sequence ID" value="MBA0672300.1"/>
    <property type="molecule type" value="Genomic_DNA"/>
</dbReference>
<dbReference type="InterPro" id="IPR017972">
    <property type="entry name" value="Cyt_P450_CS"/>
</dbReference>
<evidence type="ECO:0000256" key="5">
    <source>
        <dbReference type="ARBA" id="ARBA00022692"/>
    </source>
</evidence>
<keyword evidence="11" id="KW-0472">Membrane</keyword>
<keyword evidence="10 13" id="KW-0503">Monooxygenase</keyword>
<evidence type="ECO:0000313" key="16">
    <source>
        <dbReference type="Proteomes" id="UP000593573"/>
    </source>
</evidence>
<organism evidence="15 16">
    <name type="scientific">Gossypium klotzschianum</name>
    <dbReference type="NCBI Taxonomy" id="34286"/>
    <lineage>
        <taxon>Eukaryota</taxon>
        <taxon>Viridiplantae</taxon>
        <taxon>Streptophyta</taxon>
        <taxon>Embryophyta</taxon>
        <taxon>Tracheophyta</taxon>
        <taxon>Spermatophyta</taxon>
        <taxon>Magnoliopsida</taxon>
        <taxon>eudicotyledons</taxon>
        <taxon>Gunneridae</taxon>
        <taxon>Pentapetalae</taxon>
        <taxon>rosids</taxon>
        <taxon>malvids</taxon>
        <taxon>Malvales</taxon>
        <taxon>Malvaceae</taxon>
        <taxon>Malvoideae</taxon>
        <taxon>Gossypium</taxon>
    </lineage>
</organism>
<evidence type="ECO:0000256" key="11">
    <source>
        <dbReference type="ARBA" id="ARBA00023136"/>
    </source>
</evidence>
<dbReference type="GO" id="GO:0016020">
    <property type="term" value="C:membrane"/>
    <property type="evidence" value="ECO:0007669"/>
    <property type="project" value="UniProtKB-SubCell"/>
</dbReference>
<keyword evidence="6 12" id="KW-0479">Metal-binding</keyword>
<evidence type="ECO:0000256" key="2">
    <source>
        <dbReference type="ARBA" id="ARBA00004167"/>
    </source>
</evidence>
<dbReference type="InterPro" id="IPR036396">
    <property type="entry name" value="Cyt_P450_sf"/>
</dbReference>
<evidence type="ECO:0000256" key="9">
    <source>
        <dbReference type="ARBA" id="ARBA00023004"/>
    </source>
</evidence>
<dbReference type="GO" id="GO:0005506">
    <property type="term" value="F:iron ion binding"/>
    <property type="evidence" value="ECO:0007669"/>
    <property type="project" value="InterPro"/>
</dbReference>
<evidence type="ECO:0000256" key="12">
    <source>
        <dbReference type="PIRSR" id="PIRSR602401-1"/>
    </source>
</evidence>
<dbReference type="SUPFAM" id="SSF48264">
    <property type="entry name" value="Cytochrome P450"/>
    <property type="match status" value="1"/>
</dbReference>
<dbReference type="GO" id="GO:0004497">
    <property type="term" value="F:monooxygenase activity"/>
    <property type="evidence" value="ECO:0007669"/>
    <property type="project" value="UniProtKB-KW"/>
</dbReference>
<dbReference type="GO" id="GO:0020037">
    <property type="term" value="F:heme binding"/>
    <property type="evidence" value="ECO:0007669"/>
    <property type="project" value="InterPro"/>
</dbReference>
<proteinExistence type="inferred from homology"/>
<evidence type="ECO:0000313" key="15">
    <source>
        <dbReference type="EMBL" id="MBA0672300.1"/>
    </source>
</evidence>
<evidence type="ECO:0008006" key="17">
    <source>
        <dbReference type="Google" id="ProtNLM"/>
    </source>
</evidence>
<comment type="subcellular location">
    <subcellularLocation>
        <location evidence="2">Membrane</location>
        <topology evidence="2">Single-pass membrane protein</topology>
    </subcellularLocation>
</comment>
<dbReference type="Proteomes" id="UP000593573">
    <property type="component" value="Unassembled WGS sequence"/>
</dbReference>
<feature type="chain" id="PRO_5029600806" description="Cytochrome P450" evidence="14">
    <location>
        <begin position="18"/>
        <end position="246"/>
    </location>
</feature>
<evidence type="ECO:0000256" key="14">
    <source>
        <dbReference type="SAM" id="SignalP"/>
    </source>
</evidence>
<dbReference type="PANTHER" id="PTHR24282:SF226">
    <property type="entry name" value="CYTOCHROME P450 CYP749A22-LIKE"/>
    <property type="match status" value="1"/>
</dbReference>
<protein>
    <recommendedName>
        <fullName evidence="17">Cytochrome P450</fullName>
    </recommendedName>
</protein>
<dbReference type="InterPro" id="IPR002401">
    <property type="entry name" value="Cyt_P450_E_grp-I"/>
</dbReference>